<accession>A0A2N0QJE8</accession>
<sequence length="79" mass="9609">MPIFDVSLNISASSDRKKTMPSYYVKHNIFRFRQFRHVETISAFRQIREPMSKCRNSFDNFDMLKLPNFGRQLYQWINN</sequence>
<protein>
    <submittedName>
        <fullName evidence="1">Uncharacterized protein</fullName>
    </submittedName>
</protein>
<dbReference type="VEuPathDB" id="FungiDB:RhiirA1_484350"/>
<dbReference type="AlphaFoldDB" id="A0A2N0QJE8"/>
<reference evidence="1 2" key="1">
    <citation type="submission" date="2017-10" db="EMBL/GenBank/DDBJ databases">
        <title>Extensive intraspecific genome diversity in a model arbuscular mycorrhizal fungus.</title>
        <authorList>
            <person name="Chen E.C.H."/>
            <person name="Morin E."/>
            <person name="Baudet D."/>
            <person name="Noel J."/>
            <person name="Ndikumana S."/>
            <person name="Charron P."/>
            <person name="St-Onge C."/>
            <person name="Giorgi J."/>
            <person name="Grigoriev I.V."/>
            <person name="Roux C."/>
            <person name="Martin F.M."/>
            <person name="Corradi N."/>
        </authorList>
    </citation>
    <scope>NUCLEOTIDE SEQUENCE [LARGE SCALE GENOMIC DNA]</scope>
    <source>
        <strain evidence="1 2">A1</strain>
    </source>
</reference>
<organism evidence="1 2">
    <name type="scientific">Rhizophagus irregularis</name>
    <dbReference type="NCBI Taxonomy" id="588596"/>
    <lineage>
        <taxon>Eukaryota</taxon>
        <taxon>Fungi</taxon>
        <taxon>Fungi incertae sedis</taxon>
        <taxon>Mucoromycota</taxon>
        <taxon>Glomeromycotina</taxon>
        <taxon>Glomeromycetes</taxon>
        <taxon>Glomerales</taxon>
        <taxon>Glomeraceae</taxon>
        <taxon>Rhizophagus</taxon>
    </lineage>
</organism>
<comment type="caution">
    <text evidence="1">The sequence shown here is derived from an EMBL/GenBank/DDBJ whole genome shotgun (WGS) entry which is preliminary data.</text>
</comment>
<proteinExistence type="predicted"/>
<name>A0A2N0QJE8_9GLOM</name>
<reference evidence="1 2" key="2">
    <citation type="submission" date="2017-10" db="EMBL/GenBank/DDBJ databases">
        <title>Genome analyses suggest a sexual origin of heterokaryosis in a supposedly ancient asexual fungus.</title>
        <authorList>
            <person name="Corradi N."/>
            <person name="Sedzielewska K."/>
            <person name="Noel J."/>
            <person name="Charron P."/>
            <person name="Farinelli L."/>
            <person name="Marton T."/>
            <person name="Kruger M."/>
            <person name="Pelin A."/>
            <person name="Brachmann A."/>
            <person name="Corradi N."/>
        </authorList>
    </citation>
    <scope>NUCLEOTIDE SEQUENCE [LARGE SCALE GENOMIC DNA]</scope>
    <source>
        <strain evidence="1 2">A1</strain>
    </source>
</reference>
<dbReference type="EMBL" id="LLXH01008168">
    <property type="protein sequence ID" value="PKC51178.1"/>
    <property type="molecule type" value="Genomic_DNA"/>
</dbReference>
<dbReference type="Proteomes" id="UP000232688">
    <property type="component" value="Unassembled WGS sequence"/>
</dbReference>
<gene>
    <name evidence="1" type="ORF">RhiirA1_484350</name>
</gene>
<evidence type="ECO:0000313" key="2">
    <source>
        <dbReference type="Proteomes" id="UP000232688"/>
    </source>
</evidence>
<evidence type="ECO:0000313" key="1">
    <source>
        <dbReference type="EMBL" id="PKC51178.1"/>
    </source>
</evidence>